<dbReference type="GO" id="GO:0003735">
    <property type="term" value="F:structural constituent of ribosome"/>
    <property type="evidence" value="ECO:0007669"/>
    <property type="project" value="InterPro"/>
</dbReference>
<dbReference type="AlphaFoldDB" id="A0A6G1H089"/>
<dbReference type="GO" id="GO:1990904">
    <property type="term" value="C:ribonucleoprotein complex"/>
    <property type="evidence" value="ECO:0007669"/>
    <property type="project" value="UniProtKB-KW"/>
</dbReference>
<dbReference type="PANTHER" id="PTHR10746:SF6">
    <property type="entry name" value="LARGE RIBOSOMAL SUBUNIT PROTEIN UL4M"/>
    <property type="match status" value="1"/>
</dbReference>
<organism evidence="6 7">
    <name type="scientific">Aulographum hederae CBS 113979</name>
    <dbReference type="NCBI Taxonomy" id="1176131"/>
    <lineage>
        <taxon>Eukaryota</taxon>
        <taxon>Fungi</taxon>
        <taxon>Dikarya</taxon>
        <taxon>Ascomycota</taxon>
        <taxon>Pezizomycotina</taxon>
        <taxon>Dothideomycetes</taxon>
        <taxon>Pleosporomycetidae</taxon>
        <taxon>Aulographales</taxon>
        <taxon>Aulographaceae</taxon>
    </lineage>
</organism>
<dbReference type="Proteomes" id="UP000800041">
    <property type="component" value="Unassembled WGS sequence"/>
</dbReference>
<dbReference type="GO" id="GO:0006412">
    <property type="term" value="P:translation"/>
    <property type="evidence" value="ECO:0007669"/>
    <property type="project" value="InterPro"/>
</dbReference>
<name>A0A6G1H089_9PEZI</name>
<evidence type="ECO:0000256" key="5">
    <source>
        <dbReference type="SAM" id="MobiDB-lite"/>
    </source>
</evidence>
<evidence type="ECO:0000256" key="1">
    <source>
        <dbReference type="ARBA" id="ARBA00010528"/>
    </source>
</evidence>
<feature type="region of interest" description="Disordered" evidence="5">
    <location>
        <begin position="134"/>
        <end position="174"/>
    </location>
</feature>
<dbReference type="InterPro" id="IPR002136">
    <property type="entry name" value="Ribosomal_uL4"/>
</dbReference>
<comment type="similarity">
    <text evidence="1">Belongs to the universal ribosomal protein uL4 family.</text>
</comment>
<gene>
    <name evidence="6" type="ORF">K402DRAFT_377713</name>
</gene>
<keyword evidence="2 6" id="KW-0689">Ribosomal protein</keyword>
<dbReference type="InterPro" id="IPR023574">
    <property type="entry name" value="Ribosomal_uL4_dom_sf"/>
</dbReference>
<dbReference type="GO" id="GO:0005840">
    <property type="term" value="C:ribosome"/>
    <property type="evidence" value="ECO:0007669"/>
    <property type="project" value="UniProtKB-KW"/>
</dbReference>
<evidence type="ECO:0000256" key="4">
    <source>
        <dbReference type="ARBA" id="ARBA00040565"/>
    </source>
</evidence>
<protein>
    <recommendedName>
        <fullName evidence="4">Large ribosomal subunit protein uL4m</fullName>
    </recommendedName>
</protein>
<dbReference type="OrthoDB" id="275876at2759"/>
<evidence type="ECO:0000256" key="3">
    <source>
        <dbReference type="ARBA" id="ARBA00023274"/>
    </source>
</evidence>
<evidence type="ECO:0000313" key="6">
    <source>
        <dbReference type="EMBL" id="KAF1986472.1"/>
    </source>
</evidence>
<keyword evidence="3" id="KW-0687">Ribonucleoprotein</keyword>
<keyword evidence="7" id="KW-1185">Reference proteome</keyword>
<dbReference type="Pfam" id="PF00573">
    <property type="entry name" value="Ribosomal_L4"/>
    <property type="match status" value="1"/>
</dbReference>
<dbReference type="PANTHER" id="PTHR10746">
    <property type="entry name" value="50S RIBOSOMAL PROTEIN L4"/>
    <property type="match status" value="1"/>
</dbReference>
<dbReference type="Gene3D" id="3.40.1370.10">
    <property type="match status" value="1"/>
</dbReference>
<accession>A0A6G1H089</accession>
<dbReference type="SUPFAM" id="SSF52166">
    <property type="entry name" value="Ribosomal protein L4"/>
    <property type="match status" value="1"/>
</dbReference>
<evidence type="ECO:0000256" key="2">
    <source>
        <dbReference type="ARBA" id="ARBA00022980"/>
    </source>
</evidence>
<proteinExistence type="inferred from homology"/>
<dbReference type="InterPro" id="IPR013005">
    <property type="entry name" value="Ribosomal_uL4-like"/>
</dbReference>
<reference evidence="6" key="1">
    <citation type="journal article" date="2020" name="Stud. Mycol.">
        <title>101 Dothideomycetes genomes: a test case for predicting lifestyles and emergence of pathogens.</title>
        <authorList>
            <person name="Haridas S."/>
            <person name="Albert R."/>
            <person name="Binder M."/>
            <person name="Bloem J."/>
            <person name="Labutti K."/>
            <person name="Salamov A."/>
            <person name="Andreopoulos B."/>
            <person name="Baker S."/>
            <person name="Barry K."/>
            <person name="Bills G."/>
            <person name="Bluhm B."/>
            <person name="Cannon C."/>
            <person name="Castanera R."/>
            <person name="Culley D."/>
            <person name="Daum C."/>
            <person name="Ezra D."/>
            <person name="Gonzalez J."/>
            <person name="Henrissat B."/>
            <person name="Kuo A."/>
            <person name="Liang C."/>
            <person name="Lipzen A."/>
            <person name="Lutzoni F."/>
            <person name="Magnuson J."/>
            <person name="Mondo S."/>
            <person name="Nolan M."/>
            <person name="Ohm R."/>
            <person name="Pangilinan J."/>
            <person name="Park H.-J."/>
            <person name="Ramirez L."/>
            <person name="Alfaro M."/>
            <person name="Sun H."/>
            <person name="Tritt A."/>
            <person name="Yoshinaga Y."/>
            <person name="Zwiers L.-H."/>
            <person name="Turgeon B."/>
            <person name="Goodwin S."/>
            <person name="Spatafora J."/>
            <person name="Crous P."/>
            <person name="Grigoriev I."/>
        </authorList>
    </citation>
    <scope>NUCLEOTIDE SEQUENCE</scope>
    <source>
        <strain evidence="6">CBS 113979</strain>
    </source>
</reference>
<sequence>MASSKGISGPLKAVTSQSTRNGVYRAIRQQSAVLPQSRSLATSTDVSTSSPSLTTSASLAFPSLVQPMDPVFPLPSVPAHIKPQTVPITVHAFPSFEPLTYSVYPITHLHLPLRRDVLHRAVIYEMDAARQGTAATKHRSEVHGSHAKMRPQKGTGRARIGDRQNPMLRGGGRAFDKKARDFSTQLPKKFYDLAWRTALSYRFRRGELLLVEDGKDLGQANPWLLREVLSQNSLGRGHGRCLFVSSSEKQDQNLFSAFAEATECGSAVEVEKVGVKKLLSLGAVVMRKSALDWMLRRHQSDLVRRAQTYKNKVAGEIETKARILDAMSAHETGEQSYYEMDEVDAGLDEVDVEKLSLEDELDVEDGKESVVTR</sequence>
<evidence type="ECO:0000313" key="7">
    <source>
        <dbReference type="Proteomes" id="UP000800041"/>
    </source>
</evidence>
<dbReference type="EMBL" id="ML977157">
    <property type="protein sequence ID" value="KAF1986472.1"/>
    <property type="molecule type" value="Genomic_DNA"/>
</dbReference>